<feature type="domain" description="IFT52 GIFT" evidence="3">
    <location>
        <begin position="13"/>
        <end position="253"/>
    </location>
</feature>
<dbReference type="InterPro" id="IPR055460">
    <property type="entry name" value="IFT52_central"/>
</dbReference>
<dbReference type="GO" id="GO:0005814">
    <property type="term" value="C:centriole"/>
    <property type="evidence" value="ECO:0007669"/>
    <property type="project" value="TreeGrafter"/>
</dbReference>
<dbReference type="InterPro" id="IPR055458">
    <property type="entry name" value="IFT52_GIFT"/>
</dbReference>
<dbReference type="Pfam" id="PF21178">
    <property type="entry name" value="Itf52_C"/>
    <property type="match status" value="1"/>
</dbReference>
<sequence>MVEEKSDRKKTNTIIFDASKKEPFNINEGYKILHRRLKNSWKVGANRDAIRQEILRTCDVFVLAGPRMKLQDSEIEALKEFVSGGGRLLVMLGDGGEKRFQTNVNTVLEEYGIMVNSDAVVRNVYHKYFHPKEAFINNGVLNRALLECAGKRVDSAQDKRNSQGLSLVYPYGATLNVSKSSVALLGTGTACFPLQRPICALNQRQNSGRIVVLGSCHMLSDLYIDKEENNKIQDIIFQLLTREDIKLNQIDAQDPDITDYTTVPDIGYLADRPFGCLEESEELPSDYMKLFELNLFKLDNVTLPAVLESYEELEIKHEPLGLIRPHFESPFPPLTPAVFPPQFRALKDPGLELFDLDEEFSSQMERLAQLTNKCTDEDLEYFILEAGEILGVFQNSSVKRQATAVLDHIFTQVCEFKKLNQD</sequence>
<organism evidence="4 5">
    <name type="scientific">Galendromus occidentalis</name>
    <name type="common">western predatory mite</name>
    <dbReference type="NCBI Taxonomy" id="34638"/>
    <lineage>
        <taxon>Eukaryota</taxon>
        <taxon>Metazoa</taxon>
        <taxon>Ecdysozoa</taxon>
        <taxon>Arthropoda</taxon>
        <taxon>Chelicerata</taxon>
        <taxon>Arachnida</taxon>
        <taxon>Acari</taxon>
        <taxon>Parasitiformes</taxon>
        <taxon>Mesostigmata</taxon>
        <taxon>Gamasina</taxon>
        <taxon>Phytoseioidea</taxon>
        <taxon>Phytoseiidae</taxon>
        <taxon>Typhlodrominae</taxon>
        <taxon>Galendromus</taxon>
    </lineage>
</organism>
<dbReference type="InterPro" id="IPR048643">
    <property type="entry name" value="Itf52_C"/>
</dbReference>
<dbReference type="GO" id="GO:0060271">
    <property type="term" value="P:cilium assembly"/>
    <property type="evidence" value="ECO:0007669"/>
    <property type="project" value="TreeGrafter"/>
</dbReference>
<gene>
    <name evidence="5" type="primary">LOC100902593</name>
</gene>
<dbReference type="CTD" id="51098"/>
<dbReference type="GO" id="GO:0030992">
    <property type="term" value="C:intraciliary transport particle B"/>
    <property type="evidence" value="ECO:0007669"/>
    <property type="project" value="TreeGrafter"/>
</dbReference>
<reference evidence="5" key="1">
    <citation type="submission" date="2025-08" db="UniProtKB">
        <authorList>
            <consortium name="RefSeq"/>
        </authorList>
    </citation>
    <scope>IDENTIFICATION</scope>
</reference>
<feature type="domain" description="IFT52 central" evidence="2">
    <location>
        <begin position="269"/>
        <end position="349"/>
    </location>
</feature>
<dbReference type="GO" id="GO:0042073">
    <property type="term" value="P:intraciliary transport"/>
    <property type="evidence" value="ECO:0007669"/>
    <property type="project" value="TreeGrafter"/>
</dbReference>
<dbReference type="GeneID" id="100902593"/>
<proteinExistence type="predicted"/>
<dbReference type="Pfam" id="PF23352">
    <property type="entry name" value="IFT52_central"/>
    <property type="match status" value="1"/>
</dbReference>
<dbReference type="PANTHER" id="PTHR12969:SF7">
    <property type="entry name" value="INTRAFLAGELLAR TRANSPORT PROTEIN 52 HOMOLOG"/>
    <property type="match status" value="1"/>
</dbReference>
<dbReference type="PANTHER" id="PTHR12969">
    <property type="entry name" value="NGD5/OSM-6/IFT52"/>
    <property type="match status" value="1"/>
</dbReference>
<dbReference type="Pfam" id="PF23355">
    <property type="entry name" value="IFT52_GIFT"/>
    <property type="match status" value="1"/>
</dbReference>
<dbReference type="SUPFAM" id="SSF52317">
    <property type="entry name" value="Class I glutamine amidotransferase-like"/>
    <property type="match status" value="1"/>
</dbReference>
<dbReference type="InterPro" id="IPR029062">
    <property type="entry name" value="Class_I_gatase-like"/>
</dbReference>
<dbReference type="Proteomes" id="UP000694867">
    <property type="component" value="Unplaced"/>
</dbReference>
<evidence type="ECO:0000259" key="3">
    <source>
        <dbReference type="Pfam" id="PF23355"/>
    </source>
</evidence>
<evidence type="ECO:0000313" key="5">
    <source>
        <dbReference type="RefSeq" id="XP_018495061.1"/>
    </source>
</evidence>
<evidence type="ECO:0000313" key="4">
    <source>
        <dbReference type="Proteomes" id="UP000694867"/>
    </source>
</evidence>
<evidence type="ECO:0000259" key="1">
    <source>
        <dbReference type="Pfam" id="PF21178"/>
    </source>
</evidence>
<dbReference type="GO" id="GO:0005929">
    <property type="term" value="C:cilium"/>
    <property type="evidence" value="ECO:0007669"/>
    <property type="project" value="TreeGrafter"/>
</dbReference>
<keyword evidence="4" id="KW-1185">Reference proteome</keyword>
<name>A0AAJ7L4Y8_9ACAR</name>
<dbReference type="InterPro" id="IPR039975">
    <property type="entry name" value="IFT52"/>
</dbReference>
<evidence type="ECO:0000259" key="2">
    <source>
        <dbReference type="Pfam" id="PF23352"/>
    </source>
</evidence>
<dbReference type="CDD" id="cd23683">
    <property type="entry name" value="IFT52_CTD"/>
    <property type="match status" value="1"/>
</dbReference>
<dbReference type="Gene3D" id="6.10.250.2800">
    <property type="match status" value="1"/>
</dbReference>
<dbReference type="KEGG" id="goe:100902593"/>
<protein>
    <submittedName>
        <fullName evidence="5">Intraflagellar transport protein 52 homolog</fullName>
    </submittedName>
</protein>
<feature type="domain" description="Intraflagellar transport protein 52 C-terminal" evidence="1">
    <location>
        <begin position="360"/>
        <end position="410"/>
    </location>
</feature>
<accession>A0AAJ7L4Y8</accession>
<dbReference type="AlphaFoldDB" id="A0AAJ7L4Y8"/>
<dbReference type="RefSeq" id="XP_018495061.1">
    <property type="nucleotide sequence ID" value="XM_018639545.1"/>
</dbReference>